<protein>
    <submittedName>
        <fullName evidence="1">Uncharacterized protein</fullName>
    </submittedName>
</protein>
<name>A0A8U0A2B9_9EURY</name>
<dbReference type="GeneID" id="71926530"/>
<dbReference type="RefSeq" id="WP_247993666.1">
    <property type="nucleotide sequence ID" value="NZ_CP096019.1"/>
</dbReference>
<dbReference type="EMBL" id="CP096019">
    <property type="protein sequence ID" value="UPM42996.1"/>
    <property type="molecule type" value="Genomic_DNA"/>
</dbReference>
<evidence type="ECO:0000313" key="2">
    <source>
        <dbReference type="Proteomes" id="UP000831768"/>
    </source>
</evidence>
<dbReference type="Pfam" id="PF24335">
    <property type="entry name" value="DUF7503"/>
    <property type="match status" value="1"/>
</dbReference>
<dbReference type="AlphaFoldDB" id="A0A8U0A2B9"/>
<sequence>MSEHTTLVEYLHDRPRVAGVLFMTLLLLSQAGAAQANALTYYAGP</sequence>
<proteinExistence type="predicted"/>
<gene>
    <name evidence="1" type="ORF">MW046_00745</name>
</gene>
<organism evidence="1 2">
    <name type="scientific">Halocatena salina</name>
    <dbReference type="NCBI Taxonomy" id="2934340"/>
    <lineage>
        <taxon>Archaea</taxon>
        <taxon>Methanobacteriati</taxon>
        <taxon>Methanobacteriota</taxon>
        <taxon>Stenosarchaea group</taxon>
        <taxon>Halobacteria</taxon>
        <taxon>Halobacteriales</taxon>
        <taxon>Natronomonadaceae</taxon>
        <taxon>Halocatena</taxon>
    </lineage>
</organism>
<keyword evidence="2" id="KW-1185">Reference proteome</keyword>
<dbReference type="InterPro" id="IPR055926">
    <property type="entry name" value="DUF7503"/>
</dbReference>
<evidence type="ECO:0000313" key="1">
    <source>
        <dbReference type="EMBL" id="UPM42996.1"/>
    </source>
</evidence>
<dbReference type="KEGG" id="haad:MW046_00745"/>
<accession>A0A8U0A2B9</accession>
<reference evidence="1" key="1">
    <citation type="submission" date="2022-04" db="EMBL/GenBank/DDBJ databases">
        <title>Halocatena sp. nov., isolated from a salt lake.</title>
        <authorList>
            <person name="Cui H.-L."/>
        </authorList>
    </citation>
    <scope>NUCLEOTIDE SEQUENCE</scope>
    <source>
        <strain evidence="1">AD-1</strain>
    </source>
</reference>
<dbReference type="Proteomes" id="UP000831768">
    <property type="component" value="Chromosome"/>
</dbReference>